<sequence length="129" mass="12972">MPHSLASVLGDRRVACVQGGSRFVLELSDGLAVTIGSDFRLATAETGAAGPALVEHFFPGLTSEAGGGLLKLPGARITAVATTPAGGLHLTFDCGLTLTVPPDTTEEPWAVTGPTGPLFTALPGGYLTA</sequence>
<organism evidence="1 2">
    <name type="scientific">Kitasatospora kazusensis</name>
    <dbReference type="NCBI Taxonomy" id="407974"/>
    <lineage>
        <taxon>Bacteria</taxon>
        <taxon>Bacillati</taxon>
        <taxon>Actinomycetota</taxon>
        <taxon>Actinomycetes</taxon>
        <taxon>Kitasatosporales</taxon>
        <taxon>Streptomycetaceae</taxon>
        <taxon>Kitasatospora</taxon>
    </lineage>
</organism>
<comment type="caution">
    <text evidence="1">The sequence shown here is derived from an EMBL/GenBank/DDBJ whole genome shotgun (WGS) entry which is preliminary data.</text>
</comment>
<gene>
    <name evidence="1" type="ORF">GCM10009760_47620</name>
</gene>
<evidence type="ECO:0000313" key="1">
    <source>
        <dbReference type="EMBL" id="GAA2151810.1"/>
    </source>
</evidence>
<evidence type="ECO:0000313" key="2">
    <source>
        <dbReference type="Proteomes" id="UP001422759"/>
    </source>
</evidence>
<reference evidence="1 2" key="1">
    <citation type="journal article" date="2019" name="Int. J. Syst. Evol. Microbiol.">
        <title>The Global Catalogue of Microorganisms (GCM) 10K type strain sequencing project: providing services to taxonomists for standard genome sequencing and annotation.</title>
        <authorList>
            <consortium name="The Broad Institute Genomics Platform"/>
            <consortium name="The Broad Institute Genome Sequencing Center for Infectious Disease"/>
            <person name="Wu L."/>
            <person name="Ma J."/>
        </authorList>
    </citation>
    <scope>NUCLEOTIDE SEQUENCE [LARGE SCALE GENOMIC DNA]</scope>
    <source>
        <strain evidence="1 2">JCM 14560</strain>
    </source>
</reference>
<dbReference type="Proteomes" id="UP001422759">
    <property type="component" value="Unassembled WGS sequence"/>
</dbReference>
<keyword evidence="2" id="KW-1185">Reference proteome</keyword>
<protein>
    <submittedName>
        <fullName evidence="1">Uncharacterized protein</fullName>
    </submittedName>
</protein>
<proteinExistence type="predicted"/>
<dbReference type="EMBL" id="BAAANT010000033">
    <property type="protein sequence ID" value="GAA2151810.1"/>
    <property type="molecule type" value="Genomic_DNA"/>
</dbReference>
<accession>A0ABN3A1D4</accession>
<dbReference type="RefSeq" id="WP_344467977.1">
    <property type="nucleotide sequence ID" value="NZ_BAAANT010000033.1"/>
</dbReference>
<name>A0ABN3A1D4_9ACTN</name>
<dbReference type="Pfam" id="PF19686">
    <property type="entry name" value="DUF6188"/>
    <property type="match status" value="1"/>
</dbReference>
<dbReference type="InterPro" id="IPR046179">
    <property type="entry name" value="DUF6188"/>
</dbReference>